<dbReference type="Proteomes" id="UP001215280">
    <property type="component" value="Unassembled WGS sequence"/>
</dbReference>
<comment type="caution">
    <text evidence="1">The sequence shown here is derived from an EMBL/GenBank/DDBJ whole genome shotgun (WGS) entry which is preliminary data.</text>
</comment>
<evidence type="ECO:0000313" key="2">
    <source>
        <dbReference type="Proteomes" id="UP001215280"/>
    </source>
</evidence>
<dbReference type="AlphaFoldDB" id="A0AAD7NJ60"/>
<organism evidence="1 2">
    <name type="scientific">Mycena maculata</name>
    <dbReference type="NCBI Taxonomy" id="230809"/>
    <lineage>
        <taxon>Eukaryota</taxon>
        <taxon>Fungi</taxon>
        <taxon>Dikarya</taxon>
        <taxon>Basidiomycota</taxon>
        <taxon>Agaricomycotina</taxon>
        <taxon>Agaricomycetes</taxon>
        <taxon>Agaricomycetidae</taxon>
        <taxon>Agaricales</taxon>
        <taxon>Marasmiineae</taxon>
        <taxon>Mycenaceae</taxon>
        <taxon>Mycena</taxon>
    </lineage>
</organism>
<gene>
    <name evidence="1" type="ORF">DFH07DRAFT_771059</name>
</gene>
<dbReference type="EMBL" id="JARJLG010000042">
    <property type="protein sequence ID" value="KAJ7762846.1"/>
    <property type="molecule type" value="Genomic_DNA"/>
</dbReference>
<sequence length="281" mass="31794">MAASFSVTRTTGPTFPEDIERVIHQVLLMDAKEMRGTLSLVALRFHAWTKPIMFHTVVVRRHKNWMQRIRECFLGNAGLIQILILRLSFTEDQTRVQLSGEELSHIRWLLGASGRVKHLAVTWNIWAYLEPECGSLRLEGLFLIWDGALGIEHPSLASLKHPSALEDLTIFGPPDLIRERPFPGRGSTFRAFSNRMMYIPATGHCTSLAYLTYAANYPPSPSQLFLPRLKGTMQVIFGTEVRPTTRDERAPPNFSTAYVGSLSQMVVEWVAKMEGQQSILE</sequence>
<evidence type="ECO:0000313" key="1">
    <source>
        <dbReference type="EMBL" id="KAJ7762846.1"/>
    </source>
</evidence>
<protein>
    <submittedName>
        <fullName evidence="1">Uncharacterized protein</fullName>
    </submittedName>
</protein>
<accession>A0AAD7NJ60</accession>
<reference evidence="1" key="1">
    <citation type="submission" date="2023-03" db="EMBL/GenBank/DDBJ databases">
        <title>Massive genome expansion in bonnet fungi (Mycena s.s.) driven by repeated elements and novel gene families across ecological guilds.</title>
        <authorList>
            <consortium name="Lawrence Berkeley National Laboratory"/>
            <person name="Harder C.B."/>
            <person name="Miyauchi S."/>
            <person name="Viragh M."/>
            <person name="Kuo A."/>
            <person name="Thoen E."/>
            <person name="Andreopoulos B."/>
            <person name="Lu D."/>
            <person name="Skrede I."/>
            <person name="Drula E."/>
            <person name="Henrissat B."/>
            <person name="Morin E."/>
            <person name="Kohler A."/>
            <person name="Barry K."/>
            <person name="LaButti K."/>
            <person name="Morin E."/>
            <person name="Salamov A."/>
            <person name="Lipzen A."/>
            <person name="Mereny Z."/>
            <person name="Hegedus B."/>
            <person name="Baldrian P."/>
            <person name="Stursova M."/>
            <person name="Weitz H."/>
            <person name="Taylor A."/>
            <person name="Grigoriev I.V."/>
            <person name="Nagy L.G."/>
            <person name="Martin F."/>
            <person name="Kauserud H."/>
        </authorList>
    </citation>
    <scope>NUCLEOTIDE SEQUENCE</scope>
    <source>
        <strain evidence="1">CBHHK188m</strain>
    </source>
</reference>
<keyword evidence="2" id="KW-1185">Reference proteome</keyword>
<name>A0AAD7NJ60_9AGAR</name>
<proteinExistence type="predicted"/>